<evidence type="ECO:0000313" key="2">
    <source>
        <dbReference type="Proteomes" id="UP000001574"/>
    </source>
</evidence>
<proteinExistence type="predicted"/>
<name>A0A0H2ZUJ7_MYCA1</name>
<dbReference type="Proteomes" id="UP000001574">
    <property type="component" value="Chromosome"/>
</dbReference>
<reference evidence="1 2" key="1">
    <citation type="submission" date="2006-10" db="EMBL/GenBank/DDBJ databases">
        <authorList>
            <person name="Fleischmann R.D."/>
            <person name="Dodson R.J."/>
            <person name="Haft D.H."/>
            <person name="Merkel J.S."/>
            <person name="Nelson W.C."/>
            <person name="Fraser C.M."/>
        </authorList>
    </citation>
    <scope>NUCLEOTIDE SEQUENCE [LARGE SCALE GENOMIC DNA]</scope>
    <source>
        <strain evidence="1 2">104</strain>
    </source>
</reference>
<dbReference type="AlphaFoldDB" id="A0A0H2ZUJ7"/>
<dbReference type="HOGENOM" id="CLU_3292639_0_0_11"/>
<dbReference type="KEGG" id="mav:MAV_1564"/>
<evidence type="ECO:0000313" key="1">
    <source>
        <dbReference type="EMBL" id="ABK65367.1"/>
    </source>
</evidence>
<sequence length="40" mass="4471">MFDAYQSAGFRWRCAGTVSRELADQLAHDVATSLEVRKSP</sequence>
<protein>
    <submittedName>
        <fullName evidence="1">Uncharacterized protein</fullName>
    </submittedName>
</protein>
<organism evidence="1 2">
    <name type="scientific">Mycobacterium avium (strain 104)</name>
    <dbReference type="NCBI Taxonomy" id="243243"/>
    <lineage>
        <taxon>Bacteria</taxon>
        <taxon>Bacillati</taxon>
        <taxon>Actinomycetota</taxon>
        <taxon>Actinomycetes</taxon>
        <taxon>Mycobacteriales</taxon>
        <taxon>Mycobacteriaceae</taxon>
        <taxon>Mycobacterium</taxon>
        <taxon>Mycobacterium avium complex (MAC)</taxon>
    </lineage>
</organism>
<gene>
    <name evidence="1" type="ordered locus">MAV_1564</name>
</gene>
<dbReference type="EMBL" id="CP000479">
    <property type="protein sequence ID" value="ABK65367.1"/>
    <property type="molecule type" value="Genomic_DNA"/>
</dbReference>
<accession>A0A0H2ZUJ7</accession>